<evidence type="ECO:0000256" key="7">
    <source>
        <dbReference type="SAM" id="Phobius"/>
    </source>
</evidence>
<comment type="subcellular location">
    <subcellularLocation>
        <location evidence="1">Membrane</location>
        <topology evidence="1">Multi-pass membrane protein</topology>
    </subcellularLocation>
</comment>
<evidence type="ECO:0000256" key="4">
    <source>
        <dbReference type="ARBA" id="ARBA00022989"/>
    </source>
</evidence>
<dbReference type="InterPro" id="IPR007905">
    <property type="entry name" value="EBP"/>
</dbReference>
<evidence type="ECO:0000313" key="10">
    <source>
        <dbReference type="Proteomes" id="UP000008837"/>
    </source>
</evidence>
<keyword evidence="4 6" id="KW-1133">Transmembrane helix</keyword>
<evidence type="ECO:0000256" key="1">
    <source>
        <dbReference type="ARBA" id="ARBA00004141"/>
    </source>
</evidence>
<protein>
    <recommendedName>
        <fullName evidence="8">EXPERA domain-containing protein</fullName>
    </recommendedName>
</protein>
<dbReference type="RefSeq" id="XP_001731529.1">
    <property type="nucleotide sequence ID" value="XM_001731477.1"/>
</dbReference>
<feature type="domain" description="EXPERA" evidence="8">
    <location>
        <begin position="12"/>
        <end position="158"/>
    </location>
</feature>
<dbReference type="EMBL" id="AAYY01000004">
    <property type="protein sequence ID" value="EDP44315.1"/>
    <property type="molecule type" value="Genomic_DNA"/>
</dbReference>
<dbReference type="KEGG" id="mgl:MGL_1712"/>
<dbReference type="PANTHER" id="PTHR14207:SF1">
    <property type="entry name" value="EMOPAMIL-BINDING PROTEIN-LIKE"/>
    <property type="match status" value="1"/>
</dbReference>
<proteinExistence type="inferred from homology"/>
<dbReference type="Pfam" id="PF05241">
    <property type="entry name" value="EBP"/>
    <property type="match status" value="1"/>
</dbReference>
<keyword evidence="10" id="KW-1185">Reference proteome</keyword>
<dbReference type="GO" id="GO:0005783">
    <property type="term" value="C:endoplasmic reticulum"/>
    <property type="evidence" value="ECO:0007669"/>
    <property type="project" value="TreeGrafter"/>
</dbReference>
<comment type="caution">
    <text evidence="9">The sequence shown here is derived from an EMBL/GenBank/DDBJ whole genome shotgun (WGS) entry which is preliminary data.</text>
</comment>
<feature type="transmembrane region" description="Helical" evidence="7">
    <location>
        <begin position="16"/>
        <end position="37"/>
    </location>
</feature>
<dbReference type="OMA" id="VYLWLYL"/>
<comment type="similarity">
    <text evidence="2">Belongs to the EBP family.</text>
</comment>
<keyword evidence="3 6" id="KW-0812">Transmembrane</keyword>
<gene>
    <name evidence="9" type="ORF">MGL_1712</name>
</gene>
<dbReference type="Proteomes" id="UP000008837">
    <property type="component" value="Unassembled WGS sequence"/>
</dbReference>
<dbReference type="VEuPathDB" id="FungiDB:MGL_1712"/>
<dbReference type="OrthoDB" id="58557at2759"/>
<evidence type="ECO:0000256" key="2">
    <source>
        <dbReference type="ARBA" id="ARBA00008337"/>
    </source>
</evidence>
<evidence type="ECO:0000313" key="9">
    <source>
        <dbReference type="EMBL" id="EDP44315.1"/>
    </source>
</evidence>
<dbReference type="GO" id="GO:0016125">
    <property type="term" value="P:sterol metabolic process"/>
    <property type="evidence" value="ECO:0007669"/>
    <property type="project" value="InterPro"/>
</dbReference>
<keyword evidence="5 6" id="KW-0472">Membrane</keyword>
<feature type="transmembrane region" description="Helical" evidence="7">
    <location>
        <begin position="140"/>
        <end position="159"/>
    </location>
</feature>
<sequence length="184" mass="20812">MVSAQRFNLRSSQRILFFWLVFDALIHICLEGPFVYLSMHGRTVNASRGFFASVWQEYSLADSRWGVADPGIVAVELLTVVVKGPLALYTSWLVLKDNAKYHIWLCFLCLAELYGDYMTFVPEYFTNAAALDTQNPLHLWFYLVISNGAWVITPAYLLVKSTYALVRMADASSVPPPPPPKKIV</sequence>
<dbReference type="PANTHER" id="PTHR14207">
    <property type="entry name" value="STEROL ISOMERASE"/>
    <property type="match status" value="1"/>
</dbReference>
<dbReference type="InParanoid" id="A8PYR8"/>
<evidence type="ECO:0000259" key="8">
    <source>
        <dbReference type="PROSITE" id="PS51751"/>
    </source>
</evidence>
<dbReference type="PROSITE" id="PS51751">
    <property type="entry name" value="EXPERA"/>
    <property type="match status" value="1"/>
</dbReference>
<dbReference type="GO" id="GO:0016020">
    <property type="term" value="C:membrane"/>
    <property type="evidence" value="ECO:0007669"/>
    <property type="project" value="UniProtKB-SubCell"/>
</dbReference>
<accession>A8PYR8</accession>
<dbReference type="GeneID" id="5855836"/>
<dbReference type="AlphaFoldDB" id="A8PYR8"/>
<evidence type="ECO:0000256" key="3">
    <source>
        <dbReference type="ARBA" id="ARBA00022692"/>
    </source>
</evidence>
<feature type="transmembrane region" description="Helical" evidence="7">
    <location>
        <begin position="101"/>
        <end position="120"/>
    </location>
</feature>
<evidence type="ECO:0000256" key="5">
    <source>
        <dbReference type="ARBA" id="ARBA00023136"/>
    </source>
</evidence>
<dbReference type="GO" id="GO:0047750">
    <property type="term" value="F:cholestenol delta-isomerase activity"/>
    <property type="evidence" value="ECO:0007669"/>
    <property type="project" value="InterPro"/>
</dbReference>
<dbReference type="STRING" id="425265.A8PYR8"/>
<evidence type="ECO:0000256" key="6">
    <source>
        <dbReference type="PROSITE-ProRule" id="PRU01087"/>
    </source>
</evidence>
<name>A8PYR8_MALGO</name>
<organism evidence="9 10">
    <name type="scientific">Malassezia globosa (strain ATCC MYA-4612 / CBS 7966)</name>
    <name type="common">Dandruff-associated fungus</name>
    <dbReference type="NCBI Taxonomy" id="425265"/>
    <lineage>
        <taxon>Eukaryota</taxon>
        <taxon>Fungi</taxon>
        <taxon>Dikarya</taxon>
        <taxon>Basidiomycota</taxon>
        <taxon>Ustilaginomycotina</taxon>
        <taxon>Malasseziomycetes</taxon>
        <taxon>Malasseziales</taxon>
        <taxon>Malasseziaceae</taxon>
        <taxon>Malassezia</taxon>
    </lineage>
</organism>
<dbReference type="InterPro" id="IPR033118">
    <property type="entry name" value="EXPERA"/>
</dbReference>
<reference evidence="9 10" key="1">
    <citation type="journal article" date="2007" name="Proc. Natl. Acad. Sci. U.S.A.">
        <title>Dandruff-associated Malassezia genomes reveal convergent and divergent virulence traits shared with plant and human fungal pathogens.</title>
        <authorList>
            <person name="Xu J."/>
            <person name="Saunders C.W."/>
            <person name="Hu P."/>
            <person name="Grant R.A."/>
            <person name="Boekhout T."/>
            <person name="Kuramae E.E."/>
            <person name="Kronstad J.W."/>
            <person name="Deangelis Y.M."/>
            <person name="Reeder N.L."/>
            <person name="Johnstone K.R."/>
            <person name="Leland M."/>
            <person name="Fieno A.M."/>
            <person name="Begley W.M."/>
            <person name="Sun Y."/>
            <person name="Lacey M.P."/>
            <person name="Chaudhary T."/>
            <person name="Keough T."/>
            <person name="Chu L."/>
            <person name="Sears R."/>
            <person name="Yuan B."/>
            <person name="Dawson T.L.Jr."/>
        </authorList>
    </citation>
    <scope>NUCLEOTIDE SEQUENCE [LARGE SCALE GENOMIC DNA]</scope>
    <source>
        <strain evidence="10">ATCC MYA-4612 / CBS 7966</strain>
    </source>
</reference>